<dbReference type="AlphaFoldDB" id="A0A151N0U8"/>
<feature type="binding site" evidence="4">
    <location>
        <position position="84"/>
    </location>
    <ligand>
        <name>Zn(2+)</name>
        <dbReference type="ChEBI" id="CHEBI:29105"/>
        <label>2</label>
    </ligand>
</feature>
<dbReference type="Gene3D" id="3.40.720.10">
    <property type="entry name" value="Alkaline Phosphatase, subunit A"/>
    <property type="match status" value="1"/>
</dbReference>
<feature type="binding site" evidence="4">
    <location>
        <position position="38"/>
    </location>
    <ligand>
        <name>Mg(2+)</name>
        <dbReference type="ChEBI" id="CHEBI:18420"/>
    </ligand>
</feature>
<keyword evidence="4" id="KW-0862">Zinc</keyword>
<name>A0A151N0U8_ALLMI</name>
<keyword evidence="3" id="KW-0325">Glycoprotein</keyword>
<dbReference type="InterPro" id="IPR017850">
    <property type="entry name" value="Alkaline_phosphatase_core_sf"/>
</dbReference>
<evidence type="ECO:0000256" key="1">
    <source>
        <dbReference type="ARBA" id="ARBA00004609"/>
    </source>
</evidence>
<comment type="cofactor">
    <cofactor evidence="4">
        <name>Mg(2+)</name>
        <dbReference type="ChEBI" id="CHEBI:18420"/>
    </cofactor>
    <text evidence="4">Binds 1 Mg(2+) ion.</text>
</comment>
<feature type="binding site" evidence="4">
    <location>
        <position position="47"/>
    </location>
    <ligand>
        <name>Zn(2+)</name>
        <dbReference type="ChEBI" id="CHEBI:29105"/>
        <label>2</label>
    </ligand>
</feature>
<sequence length="123" mass="13646">MKYEFNRDKTLDPSLTEMTEAAIRILSRNPKGFYLFVEGGRIDHGHHDGIAKAALMEAVEFDKAIQQAGELTDEAKTLTVVTADHSHVFSFGGYTLRGSSIFGTMRDAPRWHSHARDGVLPNA</sequence>
<keyword evidence="6" id="KW-1185">Reference proteome</keyword>
<comment type="cofactor">
    <cofactor evidence="4">
        <name>Zn(2+)</name>
        <dbReference type="ChEBI" id="CHEBI:29105"/>
    </cofactor>
    <text evidence="4">Binds 2 Zn(2+) ions.</text>
</comment>
<evidence type="ECO:0000313" key="6">
    <source>
        <dbReference type="Proteomes" id="UP000050525"/>
    </source>
</evidence>
<accession>A0A151N0U8</accession>
<keyword evidence="3" id="KW-0449">Lipoprotein</keyword>
<dbReference type="EC" id="3.1.3.1" evidence="2"/>
<dbReference type="GO" id="GO:0004035">
    <property type="term" value="F:alkaline phosphatase activity"/>
    <property type="evidence" value="ECO:0007669"/>
    <property type="project" value="UniProtKB-EC"/>
</dbReference>
<evidence type="ECO:0000313" key="5">
    <source>
        <dbReference type="EMBL" id="KYO30368.1"/>
    </source>
</evidence>
<dbReference type="PANTHER" id="PTHR11596:SF30">
    <property type="entry name" value="INTESTINAL-TYPE ALKALINE PHOSPHATASE"/>
    <property type="match status" value="1"/>
</dbReference>
<evidence type="ECO:0000256" key="4">
    <source>
        <dbReference type="PIRSR" id="PIRSR601952-2"/>
    </source>
</evidence>
<keyword evidence="3" id="KW-0336">GPI-anchor</keyword>
<dbReference type="EMBL" id="AKHW03004237">
    <property type="protein sequence ID" value="KYO30368.1"/>
    <property type="molecule type" value="Genomic_DNA"/>
</dbReference>
<dbReference type="STRING" id="8496.A0A151N0U8"/>
<protein>
    <recommendedName>
        <fullName evidence="2">alkaline phosphatase</fullName>
        <ecNumber evidence="2">3.1.3.1</ecNumber>
    </recommendedName>
</protein>
<evidence type="ECO:0000256" key="2">
    <source>
        <dbReference type="ARBA" id="ARBA00012647"/>
    </source>
</evidence>
<feature type="binding site" evidence="4">
    <location>
        <position position="43"/>
    </location>
    <ligand>
        <name>Zn(2+)</name>
        <dbReference type="ChEBI" id="CHEBI:29105"/>
        <label>2</label>
    </ligand>
</feature>
<dbReference type="GO" id="GO:0098552">
    <property type="term" value="C:side of membrane"/>
    <property type="evidence" value="ECO:0007669"/>
    <property type="project" value="UniProtKB-KW"/>
</dbReference>
<gene>
    <name evidence="5" type="ORF">Y1Q_0007015</name>
</gene>
<dbReference type="PANTHER" id="PTHR11596">
    <property type="entry name" value="ALKALINE PHOSPHATASE"/>
    <property type="match status" value="1"/>
</dbReference>
<dbReference type="InterPro" id="IPR001952">
    <property type="entry name" value="Alkaline_phosphatase"/>
</dbReference>
<keyword evidence="4" id="KW-0460">Magnesium</keyword>
<keyword evidence="4" id="KW-0479">Metal-binding</keyword>
<proteinExistence type="predicted"/>
<organism evidence="5 6">
    <name type="scientific">Alligator mississippiensis</name>
    <name type="common">American alligator</name>
    <dbReference type="NCBI Taxonomy" id="8496"/>
    <lineage>
        <taxon>Eukaryota</taxon>
        <taxon>Metazoa</taxon>
        <taxon>Chordata</taxon>
        <taxon>Craniata</taxon>
        <taxon>Vertebrata</taxon>
        <taxon>Euteleostomi</taxon>
        <taxon>Archelosauria</taxon>
        <taxon>Archosauria</taxon>
        <taxon>Crocodylia</taxon>
        <taxon>Alligatoridae</taxon>
        <taxon>Alligatorinae</taxon>
        <taxon>Alligator</taxon>
    </lineage>
</organism>
<dbReference type="SUPFAM" id="SSF53649">
    <property type="entry name" value="Alkaline phosphatase-like"/>
    <property type="match status" value="1"/>
</dbReference>
<dbReference type="Proteomes" id="UP000050525">
    <property type="component" value="Unassembled WGS sequence"/>
</dbReference>
<dbReference type="GO" id="GO:0005886">
    <property type="term" value="C:plasma membrane"/>
    <property type="evidence" value="ECO:0007669"/>
    <property type="project" value="UniProtKB-SubCell"/>
</dbReference>
<dbReference type="GO" id="GO:0046872">
    <property type="term" value="F:metal ion binding"/>
    <property type="evidence" value="ECO:0007669"/>
    <property type="project" value="UniProtKB-KW"/>
</dbReference>
<evidence type="ECO:0000256" key="3">
    <source>
        <dbReference type="ARBA" id="ARBA00022622"/>
    </source>
</evidence>
<feature type="binding site" evidence="4">
    <location>
        <position position="85"/>
    </location>
    <ligand>
        <name>Zn(2+)</name>
        <dbReference type="ChEBI" id="CHEBI:29105"/>
        <label>2</label>
    </ligand>
</feature>
<comment type="subcellular location">
    <subcellularLocation>
        <location evidence="1">Cell membrane</location>
        <topology evidence="1">Lipid-anchor</topology>
        <topology evidence="1">GPI-anchor</topology>
    </subcellularLocation>
</comment>
<dbReference type="Pfam" id="PF00245">
    <property type="entry name" value="Alk_phosphatase"/>
    <property type="match status" value="1"/>
</dbReference>
<reference evidence="5 6" key="1">
    <citation type="journal article" date="2012" name="Genome Biol.">
        <title>Sequencing three crocodilian genomes to illuminate the evolution of archosaurs and amniotes.</title>
        <authorList>
            <person name="St John J.A."/>
            <person name="Braun E.L."/>
            <person name="Isberg S.R."/>
            <person name="Miles L.G."/>
            <person name="Chong A.Y."/>
            <person name="Gongora J."/>
            <person name="Dalzell P."/>
            <person name="Moran C."/>
            <person name="Bed'hom B."/>
            <person name="Abzhanov A."/>
            <person name="Burgess S.C."/>
            <person name="Cooksey A.M."/>
            <person name="Castoe T.A."/>
            <person name="Crawford N.G."/>
            <person name="Densmore L.D."/>
            <person name="Drew J.C."/>
            <person name="Edwards S.V."/>
            <person name="Faircloth B.C."/>
            <person name="Fujita M.K."/>
            <person name="Greenwold M.J."/>
            <person name="Hoffmann F.G."/>
            <person name="Howard J.M."/>
            <person name="Iguchi T."/>
            <person name="Janes D.E."/>
            <person name="Khan S.Y."/>
            <person name="Kohno S."/>
            <person name="de Koning A.J."/>
            <person name="Lance S.L."/>
            <person name="McCarthy F.M."/>
            <person name="McCormack J.E."/>
            <person name="Merchant M.E."/>
            <person name="Peterson D.G."/>
            <person name="Pollock D.D."/>
            <person name="Pourmand N."/>
            <person name="Raney B.J."/>
            <person name="Roessler K.A."/>
            <person name="Sanford J.R."/>
            <person name="Sawyer R.H."/>
            <person name="Schmidt C.J."/>
            <person name="Triplett E.W."/>
            <person name="Tuberville T.D."/>
            <person name="Venegas-Anaya M."/>
            <person name="Howard J.T."/>
            <person name="Jarvis E.D."/>
            <person name="Guillette L.J.Jr."/>
            <person name="Glenn T.C."/>
            <person name="Green R.E."/>
            <person name="Ray D.A."/>
        </authorList>
    </citation>
    <scope>NUCLEOTIDE SEQUENCE [LARGE SCALE GENOMIC DNA]</scope>
    <source>
        <strain evidence="5">KSC_2009_1</strain>
    </source>
</reference>
<comment type="caution">
    <text evidence="5">The sequence shown here is derived from an EMBL/GenBank/DDBJ whole genome shotgun (WGS) entry which is preliminary data.</text>
</comment>
<keyword evidence="3" id="KW-0472">Membrane</keyword>